<dbReference type="AlphaFoldDB" id="A0AA88KYN5"/>
<accession>A0AA88KYN5</accession>
<organism evidence="1 2">
    <name type="scientific">Artemia franciscana</name>
    <name type="common">Brine shrimp</name>
    <name type="synonym">Artemia sanfranciscana</name>
    <dbReference type="NCBI Taxonomy" id="6661"/>
    <lineage>
        <taxon>Eukaryota</taxon>
        <taxon>Metazoa</taxon>
        <taxon>Ecdysozoa</taxon>
        <taxon>Arthropoda</taxon>
        <taxon>Crustacea</taxon>
        <taxon>Branchiopoda</taxon>
        <taxon>Anostraca</taxon>
        <taxon>Artemiidae</taxon>
        <taxon>Artemia</taxon>
    </lineage>
</organism>
<name>A0AA88KYN5_ARTSF</name>
<gene>
    <name evidence="1" type="ORF">QYM36_013350</name>
</gene>
<evidence type="ECO:0000313" key="2">
    <source>
        <dbReference type="Proteomes" id="UP001187531"/>
    </source>
</evidence>
<keyword evidence="2" id="KW-1185">Reference proteome</keyword>
<proteinExistence type="predicted"/>
<sequence length="88" mass="10210">NFIQTVILHYKRLASALAREQLDRATEVSLLVEKFRDLKAKLSKNFIQTVILHYKRLASALAREQLDRATEVSLLVEKFRDLKAKLSK</sequence>
<dbReference type="Proteomes" id="UP001187531">
    <property type="component" value="Unassembled WGS sequence"/>
</dbReference>
<feature type="non-terminal residue" evidence="1">
    <location>
        <position position="1"/>
    </location>
</feature>
<evidence type="ECO:0000313" key="1">
    <source>
        <dbReference type="EMBL" id="KAK2709647.1"/>
    </source>
</evidence>
<feature type="non-terminal residue" evidence="1">
    <location>
        <position position="88"/>
    </location>
</feature>
<reference evidence="1" key="1">
    <citation type="submission" date="2023-07" db="EMBL/GenBank/DDBJ databases">
        <title>Chromosome-level genome assembly of Artemia franciscana.</title>
        <authorList>
            <person name="Jo E."/>
        </authorList>
    </citation>
    <scope>NUCLEOTIDE SEQUENCE</scope>
    <source>
        <tissue evidence="1">Whole body</tissue>
    </source>
</reference>
<dbReference type="EMBL" id="JAVRJZ010000017">
    <property type="protein sequence ID" value="KAK2709647.1"/>
    <property type="molecule type" value="Genomic_DNA"/>
</dbReference>
<comment type="caution">
    <text evidence="1">The sequence shown here is derived from an EMBL/GenBank/DDBJ whole genome shotgun (WGS) entry which is preliminary data.</text>
</comment>
<protein>
    <submittedName>
        <fullName evidence="1">Uncharacterized protein</fullName>
    </submittedName>
</protein>